<protein>
    <submittedName>
        <fullName evidence="4">Aldose reductase ARK13 family YakC, implicated in cellular detoxification from family member</fullName>
    </submittedName>
</protein>
<keyword evidence="2" id="KW-0732">Signal</keyword>
<evidence type="ECO:0000259" key="3">
    <source>
        <dbReference type="Pfam" id="PF00248"/>
    </source>
</evidence>
<dbReference type="InterPro" id="IPR050791">
    <property type="entry name" value="Aldo-Keto_reductase"/>
</dbReference>
<dbReference type="EMBL" id="CP115613">
    <property type="protein sequence ID" value="WBW75610.1"/>
    <property type="molecule type" value="Genomic_DNA"/>
</dbReference>
<dbReference type="PANTHER" id="PTHR43625">
    <property type="entry name" value="AFLATOXIN B1 ALDEHYDE REDUCTASE"/>
    <property type="match status" value="1"/>
</dbReference>
<feature type="chain" id="PRO_5041957468" evidence="2">
    <location>
        <begin position="20"/>
        <end position="353"/>
    </location>
</feature>
<keyword evidence="5" id="KW-1185">Reference proteome</keyword>
<dbReference type="Gene3D" id="3.20.20.100">
    <property type="entry name" value="NADP-dependent oxidoreductase domain"/>
    <property type="match status" value="1"/>
</dbReference>
<dbReference type="InterPro" id="IPR036812">
    <property type="entry name" value="NAD(P)_OxRdtase_dom_sf"/>
</dbReference>
<dbReference type="Proteomes" id="UP001212411">
    <property type="component" value="Chromosome 3"/>
</dbReference>
<gene>
    <name evidence="4" type="primary">yak3</name>
    <name evidence="4" type="ORF">SOMG_04741</name>
</gene>
<proteinExistence type="predicted"/>
<dbReference type="GO" id="GO:0005737">
    <property type="term" value="C:cytoplasm"/>
    <property type="evidence" value="ECO:0007669"/>
    <property type="project" value="TreeGrafter"/>
</dbReference>
<dbReference type="RefSeq" id="XP_056039853.1">
    <property type="nucleotide sequence ID" value="XM_056183520.1"/>
</dbReference>
<dbReference type="PANTHER" id="PTHR43625:SF40">
    <property type="entry name" value="ALDO-KETO REDUCTASE YAKC [NADP(+)]"/>
    <property type="match status" value="1"/>
</dbReference>
<evidence type="ECO:0000256" key="2">
    <source>
        <dbReference type="SAM" id="SignalP"/>
    </source>
</evidence>
<dbReference type="GO" id="GO:0016491">
    <property type="term" value="F:oxidoreductase activity"/>
    <property type="evidence" value="ECO:0007669"/>
    <property type="project" value="UniProtKB-KW"/>
</dbReference>
<keyword evidence="1" id="KW-0560">Oxidoreductase</keyword>
<dbReference type="GeneID" id="80878209"/>
<evidence type="ECO:0000256" key="1">
    <source>
        <dbReference type="ARBA" id="ARBA00023002"/>
    </source>
</evidence>
<dbReference type="InterPro" id="IPR023210">
    <property type="entry name" value="NADP_OxRdtase_dom"/>
</dbReference>
<organism evidence="4 5">
    <name type="scientific">Schizosaccharomyces osmophilus</name>
    <dbReference type="NCBI Taxonomy" id="2545709"/>
    <lineage>
        <taxon>Eukaryota</taxon>
        <taxon>Fungi</taxon>
        <taxon>Dikarya</taxon>
        <taxon>Ascomycota</taxon>
        <taxon>Taphrinomycotina</taxon>
        <taxon>Schizosaccharomycetes</taxon>
        <taxon>Schizosaccharomycetales</taxon>
        <taxon>Schizosaccharomycetaceae</taxon>
        <taxon>Schizosaccharomyces</taxon>
    </lineage>
</organism>
<feature type="domain" description="NADP-dependent oxidoreductase" evidence="3">
    <location>
        <begin position="29"/>
        <end position="326"/>
    </location>
</feature>
<sequence>MFSEICLLVLTFQNMVVSARKIGDTVVSPIGFGCMGLHAMYGPSSEEANQAVLTRAADMGCTFWDSSDMYGFGANEDCLGRWFKQTGRRKEIFLATKFGYEKKPDGSGALNNTPEHIHRALDNSLKRLGVESIDLYYVHRFSGETPVEIIMETLKGLVEAGKIRYIGLSECSAETVRRACKVYPVSAVQIEYSPFSLEIERPEIGVKQACRENNITIVCYAPLGRGFLTGAYKSPDDFPEGDFRRIAPRYQKENFYKNLELVEKLESIAAKNNATSGQLSLAWILAQGDDFLPIPGTKRIKYLEENYSAKDIQLSPDTVREIREASDSAEIVGQRYPPGAGAKIFMDTPPLSK</sequence>
<accession>A0AAE9WH25</accession>
<reference evidence="4 5" key="1">
    <citation type="journal article" date="2023" name="G3 (Bethesda)">
        <title>A high-quality reference genome for the fission yeast Schizosaccharomyces osmophilus.</title>
        <authorList>
            <person name="Jia G.S."/>
            <person name="Zhang W.C."/>
            <person name="Liang Y."/>
            <person name="Liu X.H."/>
            <person name="Rhind N."/>
            <person name="Pidoux A."/>
            <person name="Brysch-Herzberg M."/>
            <person name="Du L.L."/>
        </authorList>
    </citation>
    <scope>NUCLEOTIDE SEQUENCE [LARGE SCALE GENOMIC DNA]</scope>
    <source>
        <strain evidence="4 5">CBS 15793</strain>
    </source>
</reference>
<dbReference type="SUPFAM" id="SSF51430">
    <property type="entry name" value="NAD(P)-linked oxidoreductase"/>
    <property type="match status" value="1"/>
</dbReference>
<dbReference type="AlphaFoldDB" id="A0AAE9WH25"/>
<evidence type="ECO:0000313" key="4">
    <source>
        <dbReference type="EMBL" id="WBW75610.1"/>
    </source>
</evidence>
<dbReference type="KEGG" id="som:SOMG_04741"/>
<name>A0AAE9WH25_9SCHI</name>
<dbReference type="Pfam" id="PF00248">
    <property type="entry name" value="Aldo_ket_red"/>
    <property type="match status" value="1"/>
</dbReference>
<evidence type="ECO:0000313" key="5">
    <source>
        <dbReference type="Proteomes" id="UP001212411"/>
    </source>
</evidence>
<feature type="signal peptide" evidence="2">
    <location>
        <begin position="1"/>
        <end position="19"/>
    </location>
</feature>